<gene>
    <name evidence="1" type="ORF">OsJ_03019</name>
</gene>
<proteinExistence type="predicted"/>
<organism evidence="1">
    <name type="scientific">Oryza sativa subsp. japonica</name>
    <name type="common">Rice</name>
    <dbReference type="NCBI Taxonomy" id="39947"/>
    <lineage>
        <taxon>Eukaryota</taxon>
        <taxon>Viridiplantae</taxon>
        <taxon>Streptophyta</taxon>
        <taxon>Embryophyta</taxon>
        <taxon>Tracheophyta</taxon>
        <taxon>Spermatophyta</taxon>
        <taxon>Magnoliopsida</taxon>
        <taxon>Liliopsida</taxon>
        <taxon>Poales</taxon>
        <taxon>Poaceae</taxon>
        <taxon>BOP clade</taxon>
        <taxon>Oryzoideae</taxon>
        <taxon>Oryzeae</taxon>
        <taxon>Oryzinae</taxon>
        <taxon>Oryza</taxon>
        <taxon>Oryza sativa</taxon>
    </lineage>
</organism>
<dbReference type="Proteomes" id="UP000007752">
    <property type="component" value="Chromosome 1"/>
</dbReference>
<evidence type="ECO:0000313" key="1">
    <source>
        <dbReference type="EMBL" id="EAZ13099.1"/>
    </source>
</evidence>
<dbReference type="PANTHER" id="PTHR31650">
    <property type="entry name" value="O-ACYLTRANSFERASE (WSD1-LIKE) FAMILY PROTEIN"/>
    <property type="match status" value="1"/>
</dbReference>
<dbReference type="GO" id="GO:0008374">
    <property type="term" value="F:O-acyltransferase activity"/>
    <property type="evidence" value="ECO:0007669"/>
    <property type="project" value="InterPro"/>
</dbReference>
<sequence length="103" mass="11274">MSETKKKAAAVAEEEEELLEEPVSPAGRLFREPHFSCYIVCTLGVAEPVDLPAVRAGIEATLARHPRFCSIQTARTEDGFLAYAKLIACGGLSWKITLRLPVM</sequence>
<dbReference type="InterPro" id="IPR045034">
    <property type="entry name" value="O-acyltransferase_WSD1-like"/>
</dbReference>
<protein>
    <submittedName>
        <fullName evidence="1">Uncharacterized protein</fullName>
    </submittedName>
</protein>
<dbReference type="PANTHER" id="PTHR31650:SF47">
    <property type="entry name" value="OS01G0681000 PROTEIN"/>
    <property type="match status" value="1"/>
</dbReference>
<accession>A2ZWK2</accession>
<reference evidence="1" key="1">
    <citation type="journal article" date="2005" name="PLoS Biol.">
        <title>The genomes of Oryza sativa: a history of duplications.</title>
        <authorList>
            <person name="Yu J."/>
            <person name="Wang J."/>
            <person name="Lin W."/>
            <person name="Li S."/>
            <person name="Li H."/>
            <person name="Zhou J."/>
            <person name="Ni P."/>
            <person name="Dong W."/>
            <person name="Hu S."/>
            <person name="Zeng C."/>
            <person name="Zhang J."/>
            <person name="Zhang Y."/>
            <person name="Li R."/>
            <person name="Xu Z."/>
            <person name="Li S."/>
            <person name="Li X."/>
            <person name="Zheng H."/>
            <person name="Cong L."/>
            <person name="Lin L."/>
            <person name="Yin J."/>
            <person name="Geng J."/>
            <person name="Li G."/>
            <person name="Shi J."/>
            <person name="Liu J."/>
            <person name="Lv H."/>
            <person name="Li J."/>
            <person name="Wang J."/>
            <person name="Deng Y."/>
            <person name="Ran L."/>
            <person name="Shi X."/>
            <person name="Wang X."/>
            <person name="Wu Q."/>
            <person name="Li C."/>
            <person name="Ren X."/>
            <person name="Wang J."/>
            <person name="Wang X."/>
            <person name="Li D."/>
            <person name="Liu D."/>
            <person name="Zhang X."/>
            <person name="Ji Z."/>
            <person name="Zhao W."/>
            <person name="Sun Y."/>
            <person name="Zhang Z."/>
            <person name="Bao J."/>
            <person name="Han Y."/>
            <person name="Dong L."/>
            <person name="Ji J."/>
            <person name="Chen P."/>
            <person name="Wu S."/>
            <person name="Liu J."/>
            <person name="Xiao Y."/>
            <person name="Bu D."/>
            <person name="Tan J."/>
            <person name="Yang L."/>
            <person name="Ye C."/>
            <person name="Zhang J."/>
            <person name="Xu J."/>
            <person name="Zhou Y."/>
            <person name="Yu Y."/>
            <person name="Zhang B."/>
            <person name="Zhuang S."/>
            <person name="Wei H."/>
            <person name="Liu B."/>
            <person name="Lei M."/>
            <person name="Yu H."/>
            <person name="Li Y."/>
            <person name="Xu H."/>
            <person name="Wei S."/>
            <person name="He X."/>
            <person name="Fang L."/>
            <person name="Zhang Z."/>
            <person name="Zhang Y."/>
            <person name="Huang X."/>
            <person name="Su Z."/>
            <person name="Tong W."/>
            <person name="Li J."/>
            <person name="Tong Z."/>
            <person name="Li S."/>
            <person name="Ye J."/>
            <person name="Wang L."/>
            <person name="Fang L."/>
            <person name="Lei T."/>
            <person name="Chen C."/>
            <person name="Chen H."/>
            <person name="Xu Z."/>
            <person name="Li H."/>
            <person name="Huang H."/>
            <person name="Zhang F."/>
            <person name="Xu H."/>
            <person name="Li N."/>
            <person name="Zhao C."/>
            <person name="Li S."/>
            <person name="Dong L."/>
            <person name="Huang Y."/>
            <person name="Li L."/>
            <person name="Xi Y."/>
            <person name="Qi Q."/>
            <person name="Li W."/>
            <person name="Zhang B."/>
            <person name="Hu W."/>
            <person name="Zhang Y."/>
            <person name="Tian X."/>
            <person name="Jiao Y."/>
            <person name="Liang X."/>
            <person name="Jin J."/>
            <person name="Gao L."/>
            <person name="Zheng W."/>
            <person name="Hao B."/>
            <person name="Liu S."/>
            <person name="Wang W."/>
            <person name="Yuan L."/>
            <person name="Cao M."/>
            <person name="McDermott J."/>
            <person name="Samudrala R."/>
            <person name="Wang J."/>
            <person name="Wong G.K."/>
            <person name="Yang H."/>
        </authorList>
    </citation>
    <scope>NUCLEOTIDE SEQUENCE [LARGE SCALE GENOMIC DNA]</scope>
</reference>
<dbReference type="AlphaFoldDB" id="A2ZWK2"/>
<dbReference type="GO" id="GO:0045017">
    <property type="term" value="P:glycerolipid biosynthetic process"/>
    <property type="evidence" value="ECO:0007669"/>
    <property type="project" value="InterPro"/>
</dbReference>
<dbReference type="EMBL" id="CM000138">
    <property type="protein sequence ID" value="EAZ13099.1"/>
    <property type="molecule type" value="Genomic_DNA"/>
</dbReference>
<reference evidence="1" key="2">
    <citation type="submission" date="2008-12" db="EMBL/GenBank/DDBJ databases">
        <title>Improved gene annotation of the rice (Oryza sativa) genomes.</title>
        <authorList>
            <person name="Wang J."/>
            <person name="Li R."/>
            <person name="Fan W."/>
            <person name="Huang Q."/>
            <person name="Zhang J."/>
            <person name="Zhou Y."/>
            <person name="Hu Y."/>
            <person name="Zi S."/>
            <person name="Li J."/>
            <person name="Ni P."/>
            <person name="Zheng H."/>
            <person name="Zhang Y."/>
            <person name="Zhao M."/>
            <person name="Hao Q."/>
            <person name="McDermott J."/>
            <person name="Samudrala R."/>
            <person name="Kristiansen K."/>
            <person name="Wong G.K.-S."/>
        </authorList>
    </citation>
    <scope>NUCLEOTIDE SEQUENCE</scope>
</reference>
<name>A2ZWK2_ORYSJ</name>